<dbReference type="Gene3D" id="1.20.1530.20">
    <property type="match status" value="1"/>
</dbReference>
<protein>
    <submittedName>
        <fullName evidence="2">Sodium/bile acid cotransporter 7</fullName>
    </submittedName>
</protein>
<feature type="transmembrane region" description="Helical" evidence="1">
    <location>
        <begin position="30"/>
        <end position="47"/>
    </location>
</feature>
<keyword evidence="3" id="KW-1185">Reference proteome</keyword>
<name>A0A7W9AZ68_9HYPH</name>
<evidence type="ECO:0000256" key="1">
    <source>
        <dbReference type="SAM" id="Phobius"/>
    </source>
</evidence>
<dbReference type="GO" id="GO:0005886">
    <property type="term" value="C:plasma membrane"/>
    <property type="evidence" value="ECO:0007669"/>
    <property type="project" value="TreeGrafter"/>
</dbReference>
<sequence>MSRFMPDRFTILLVLTVVLASILPIYGQAAEWFGVATSIAICLLFFLHGARLSRDVVIAGILHWRLHLVILLTTFALFPLLGLAIGFIPESILAPSLYTGILFLCVLPSTIQSSIAFTSMAGGNVPAAICAASGSNILGMFLTPLLAGLLFSASGSGGGFSWSVLQSILVQLLLPFIVGQVLQPWIGNWVRSHKSLLSPVDRGSILMVVYLAFSEAVVEGLWHTFSLMDIAAVIIIDMLLLAVVLCITMFGSRALGFSKEDEITITFSGSKKSLASGVPMANAIFAGQSASIGAIVLPLMLFHQIQLMACAWIAQRYARRLKPQSASETASQSA</sequence>
<dbReference type="InterPro" id="IPR038770">
    <property type="entry name" value="Na+/solute_symporter_sf"/>
</dbReference>
<dbReference type="PANTHER" id="PTHR18640:SF5">
    <property type="entry name" value="SODIUM_BILE ACID COTRANSPORTER 7"/>
    <property type="match status" value="1"/>
</dbReference>
<organism evidence="2 3">
    <name type="scientific">Brucella daejeonensis</name>
    <dbReference type="NCBI Taxonomy" id="659015"/>
    <lineage>
        <taxon>Bacteria</taxon>
        <taxon>Pseudomonadati</taxon>
        <taxon>Pseudomonadota</taxon>
        <taxon>Alphaproteobacteria</taxon>
        <taxon>Hyphomicrobiales</taxon>
        <taxon>Brucellaceae</taxon>
        <taxon>Brucella/Ochrobactrum group</taxon>
        <taxon>Brucella</taxon>
    </lineage>
</organism>
<keyword evidence="1" id="KW-1133">Transmembrane helix</keyword>
<dbReference type="AlphaFoldDB" id="A0A7W9AZ68"/>
<comment type="caution">
    <text evidence="2">The sequence shown here is derived from an EMBL/GenBank/DDBJ whole genome shotgun (WGS) entry which is preliminary data.</text>
</comment>
<accession>A0A7W9AZ68</accession>
<feature type="transmembrane region" description="Helical" evidence="1">
    <location>
        <begin position="95"/>
        <end position="117"/>
    </location>
</feature>
<feature type="transmembrane region" description="Helical" evidence="1">
    <location>
        <begin position="159"/>
        <end position="182"/>
    </location>
</feature>
<dbReference type="Proteomes" id="UP000555546">
    <property type="component" value="Unassembled WGS sequence"/>
</dbReference>
<dbReference type="RefSeq" id="WP_183654599.1">
    <property type="nucleotide sequence ID" value="NZ_JACIJG010000012.1"/>
</dbReference>
<dbReference type="EMBL" id="JACIJG010000012">
    <property type="protein sequence ID" value="MBB5703271.1"/>
    <property type="molecule type" value="Genomic_DNA"/>
</dbReference>
<dbReference type="PIRSF" id="PIRSF026166">
    <property type="entry name" value="UCP026166"/>
    <property type="match status" value="1"/>
</dbReference>
<dbReference type="Pfam" id="PF13593">
    <property type="entry name" value="SBF_like"/>
    <property type="match status" value="1"/>
</dbReference>
<gene>
    <name evidence="2" type="ORF">FHS76_003171</name>
</gene>
<proteinExistence type="predicted"/>
<feature type="transmembrane region" description="Helical" evidence="1">
    <location>
        <begin position="129"/>
        <end position="153"/>
    </location>
</feature>
<evidence type="ECO:0000313" key="3">
    <source>
        <dbReference type="Proteomes" id="UP000555546"/>
    </source>
</evidence>
<keyword evidence="1" id="KW-0812">Transmembrane</keyword>
<feature type="transmembrane region" description="Helical" evidence="1">
    <location>
        <begin position="68"/>
        <end position="89"/>
    </location>
</feature>
<evidence type="ECO:0000313" key="2">
    <source>
        <dbReference type="EMBL" id="MBB5703271.1"/>
    </source>
</evidence>
<reference evidence="2 3" key="1">
    <citation type="submission" date="2020-08" db="EMBL/GenBank/DDBJ databases">
        <title>Genomic Encyclopedia of Type Strains, Phase IV (KMG-IV): sequencing the most valuable type-strain genomes for metagenomic binning, comparative biology and taxonomic classification.</title>
        <authorList>
            <person name="Goeker M."/>
        </authorList>
    </citation>
    <scope>NUCLEOTIDE SEQUENCE [LARGE SCALE GENOMIC DNA]</scope>
    <source>
        <strain evidence="2 3">DSM 26944</strain>
    </source>
</reference>
<dbReference type="PANTHER" id="PTHR18640">
    <property type="entry name" value="SOLUTE CARRIER FAMILY 10 MEMBER 7"/>
    <property type="match status" value="1"/>
</dbReference>
<dbReference type="InterPro" id="IPR016833">
    <property type="entry name" value="Put_Na-Bile_cotransptr"/>
</dbReference>
<keyword evidence="1" id="KW-0472">Membrane</keyword>
<feature type="transmembrane region" description="Helical" evidence="1">
    <location>
        <begin position="203"/>
        <end position="224"/>
    </location>
</feature>
<feature type="transmembrane region" description="Helical" evidence="1">
    <location>
        <begin position="230"/>
        <end position="250"/>
    </location>
</feature>